<keyword evidence="2" id="KW-1185">Reference proteome</keyword>
<dbReference type="KEGG" id="vg:63911394"/>
<protein>
    <submittedName>
        <fullName evidence="1">Uncharacterized protein</fullName>
    </submittedName>
</protein>
<gene>
    <name evidence="1" type="primary">37</name>
    <name evidence="1" type="ORF">PHIT46-1_37</name>
</gene>
<accession>A0A7T1TTJ4</accession>
<dbReference type="RefSeq" id="YP_010050660.1">
    <property type="nucleotide sequence ID" value="NC_054432.1"/>
</dbReference>
<name>A0A7T1TTJ4_9CAUD</name>
<dbReference type="EMBL" id="MW353181">
    <property type="protein sequence ID" value="QPP19671.1"/>
    <property type="molecule type" value="Genomic_DNA"/>
</dbReference>
<organism evidence="1 2">
    <name type="scientific">Mycobacterium phage phiT46-1</name>
    <dbReference type="NCBI Taxonomy" id="2775045"/>
    <lineage>
        <taxon>Viruses</taxon>
        <taxon>Duplodnaviria</taxon>
        <taxon>Heunggongvirae</taxon>
        <taxon>Uroviricota</taxon>
        <taxon>Caudoviricetes</taxon>
        <taxon>Mycoabscvirus</taxon>
        <taxon>Mycoabscvirus phiT46-1</taxon>
    </lineage>
</organism>
<proteinExistence type="predicted"/>
<dbReference type="GeneID" id="63911394"/>
<reference evidence="1 2" key="1">
    <citation type="submission" date="2020-12" db="EMBL/GenBank/DDBJ databases">
        <authorList>
            <person name="Amarh E.D."/>
            <person name="Dedrick R.M."/>
            <person name="Garlena R.A."/>
            <person name="Russell D.A."/>
            <person name="Jacobs-Sera D."/>
            <person name="Hatfull G.F."/>
        </authorList>
    </citation>
    <scope>NUCLEOTIDE SEQUENCE [LARGE SCALE GENOMIC DNA]</scope>
</reference>
<evidence type="ECO:0000313" key="1">
    <source>
        <dbReference type="EMBL" id="QPP19671.1"/>
    </source>
</evidence>
<sequence>MSRFEEAQAQIDGDSWLDKLARASLTAADTKFGSRRKPAFLAVDVNRDIDADVLSAVARHMQNAVARMGKHLHDPLSQANIVQESDKDRARLYPRRQIGRRIEFGFENLDIANPQLFVSHTETPAERAAIELVNILPESADPEAVAPLAAHDRALLNVVKDVVEAVQAAAAVDLTVSTSSGALTGGVMTRDQAATINTDLLDGKYERDVIPVEGRLDGMRTRRRIFYLEAQGRDYEGVYDPELSDAVIRHVDKPVQAQIERVRLVRNTGKPGRWAYRLLALTDRPTEPGLFE</sequence>
<evidence type="ECO:0000313" key="2">
    <source>
        <dbReference type="Proteomes" id="UP000594984"/>
    </source>
</evidence>
<dbReference type="Proteomes" id="UP000594984">
    <property type="component" value="Segment"/>
</dbReference>